<gene>
    <name evidence="1" type="ORF">PXEA_LOCUS20713</name>
</gene>
<evidence type="ECO:0000313" key="1">
    <source>
        <dbReference type="EMBL" id="VEL27273.1"/>
    </source>
</evidence>
<comment type="caution">
    <text evidence="1">The sequence shown here is derived from an EMBL/GenBank/DDBJ whole genome shotgun (WGS) entry which is preliminary data.</text>
</comment>
<sequence>MGKTGLLGNGPVAEAEVVESAEEGVFLLAGLITGARNEADFTPLSSFAPAGFPTTFEAAIGAPACQIEKGNESDISKVL</sequence>
<protein>
    <submittedName>
        <fullName evidence="1">Uncharacterized protein</fullName>
    </submittedName>
</protein>
<evidence type="ECO:0000313" key="2">
    <source>
        <dbReference type="Proteomes" id="UP000784294"/>
    </source>
</evidence>
<name>A0A3S5CJU4_9PLAT</name>
<organism evidence="1 2">
    <name type="scientific">Protopolystoma xenopodis</name>
    <dbReference type="NCBI Taxonomy" id="117903"/>
    <lineage>
        <taxon>Eukaryota</taxon>
        <taxon>Metazoa</taxon>
        <taxon>Spiralia</taxon>
        <taxon>Lophotrochozoa</taxon>
        <taxon>Platyhelminthes</taxon>
        <taxon>Monogenea</taxon>
        <taxon>Polyopisthocotylea</taxon>
        <taxon>Polystomatidea</taxon>
        <taxon>Polystomatidae</taxon>
        <taxon>Protopolystoma</taxon>
    </lineage>
</organism>
<proteinExistence type="predicted"/>
<accession>A0A3S5CJU4</accession>
<dbReference type="AlphaFoldDB" id="A0A3S5CJU4"/>
<keyword evidence="2" id="KW-1185">Reference proteome</keyword>
<dbReference type="EMBL" id="CAAALY010086045">
    <property type="protein sequence ID" value="VEL27273.1"/>
    <property type="molecule type" value="Genomic_DNA"/>
</dbReference>
<reference evidence="1" key="1">
    <citation type="submission" date="2018-11" db="EMBL/GenBank/DDBJ databases">
        <authorList>
            <consortium name="Pathogen Informatics"/>
        </authorList>
    </citation>
    <scope>NUCLEOTIDE SEQUENCE</scope>
</reference>
<dbReference type="Proteomes" id="UP000784294">
    <property type="component" value="Unassembled WGS sequence"/>
</dbReference>